<protein>
    <submittedName>
        <fullName evidence="1">Uncharacterized protein</fullName>
    </submittedName>
</protein>
<sequence length="232" mass="27166">MLEHIRDKVLGLKEEERRKFYSACFSFPSSQALGFSELMEIIQKIPSRDEVRIFLSLENEDPFIIAKNSTEAEYRAFIEETLEDEMIFTKIEINKTLADGHFSIYRYQKFVEDIVGLSMEDVLKTFSMFLDGAGKNIVFELFDSPNIFYTKTMYFLPVGNREIDCNFSRTQRLLACRDNTYFYNQDSYGLLPDDFKIEVGYEGNPFKELFMKLETILAASFIASMLRFRVGR</sequence>
<dbReference type="Proteomes" id="UP000283928">
    <property type="component" value="Unassembled WGS sequence"/>
</dbReference>
<proteinExistence type="predicted"/>
<name>A0A414KHY7_9FIRM</name>
<gene>
    <name evidence="1" type="ORF">DW723_06160</name>
</gene>
<reference evidence="1 2" key="1">
    <citation type="submission" date="2018-08" db="EMBL/GenBank/DDBJ databases">
        <title>A genome reference for cultivated species of the human gut microbiota.</title>
        <authorList>
            <person name="Zou Y."/>
            <person name="Xue W."/>
            <person name="Luo G."/>
        </authorList>
    </citation>
    <scope>NUCLEOTIDE SEQUENCE [LARGE SCALE GENOMIC DNA]</scope>
    <source>
        <strain evidence="1 2">AM27-32LB</strain>
    </source>
</reference>
<accession>A0A414KHY7</accession>
<comment type="caution">
    <text evidence="1">The sequence shown here is derived from an EMBL/GenBank/DDBJ whole genome shotgun (WGS) entry which is preliminary data.</text>
</comment>
<dbReference type="EMBL" id="QSKO01000006">
    <property type="protein sequence ID" value="RHE76228.1"/>
    <property type="molecule type" value="Genomic_DNA"/>
</dbReference>
<evidence type="ECO:0000313" key="2">
    <source>
        <dbReference type="Proteomes" id="UP000283928"/>
    </source>
</evidence>
<evidence type="ECO:0000313" key="1">
    <source>
        <dbReference type="EMBL" id="RHE76228.1"/>
    </source>
</evidence>
<organism evidence="1 2">
    <name type="scientific">Blautia obeum</name>
    <dbReference type="NCBI Taxonomy" id="40520"/>
    <lineage>
        <taxon>Bacteria</taxon>
        <taxon>Bacillati</taxon>
        <taxon>Bacillota</taxon>
        <taxon>Clostridia</taxon>
        <taxon>Lachnospirales</taxon>
        <taxon>Lachnospiraceae</taxon>
        <taxon>Blautia</taxon>
    </lineage>
</organism>
<dbReference type="AlphaFoldDB" id="A0A414KHY7"/>